<evidence type="ECO:0000313" key="3">
    <source>
        <dbReference type="Proteomes" id="UP001549366"/>
    </source>
</evidence>
<gene>
    <name evidence="2" type="ORF">V5J35_001729</name>
</gene>
<accession>A0ABV2SFJ0</accession>
<keyword evidence="1" id="KW-0812">Transmembrane</keyword>
<evidence type="ECO:0000256" key="1">
    <source>
        <dbReference type="SAM" id="Phobius"/>
    </source>
</evidence>
<organism evidence="2 3">
    <name type="scientific">Endozoicomonas lisbonensis</name>
    <dbReference type="NCBI Taxonomy" id="3120522"/>
    <lineage>
        <taxon>Bacteria</taxon>
        <taxon>Pseudomonadati</taxon>
        <taxon>Pseudomonadota</taxon>
        <taxon>Gammaproteobacteria</taxon>
        <taxon>Oceanospirillales</taxon>
        <taxon>Endozoicomonadaceae</taxon>
        <taxon>Endozoicomonas</taxon>
    </lineage>
</organism>
<name>A0ABV2SFJ0_9GAMM</name>
<dbReference type="Proteomes" id="UP001549366">
    <property type="component" value="Unassembled WGS sequence"/>
</dbReference>
<keyword evidence="1" id="KW-1133">Transmembrane helix</keyword>
<dbReference type="EMBL" id="JBEWTB010000002">
    <property type="protein sequence ID" value="MET4756537.1"/>
    <property type="molecule type" value="Genomic_DNA"/>
</dbReference>
<keyword evidence="3" id="KW-1185">Reference proteome</keyword>
<feature type="transmembrane region" description="Helical" evidence="1">
    <location>
        <begin position="12"/>
        <end position="31"/>
    </location>
</feature>
<proteinExistence type="predicted"/>
<keyword evidence="1" id="KW-0472">Membrane</keyword>
<comment type="caution">
    <text evidence="2">The sequence shown here is derived from an EMBL/GenBank/DDBJ whole genome shotgun (WGS) entry which is preliminary data.</text>
</comment>
<sequence length="33" mass="3501">MSESNGNGLGWALLGGLIFWALIFVLMMAMAEG</sequence>
<protein>
    <submittedName>
        <fullName evidence="2">Uncharacterized protein</fullName>
    </submittedName>
</protein>
<evidence type="ECO:0000313" key="2">
    <source>
        <dbReference type="EMBL" id="MET4756537.1"/>
    </source>
</evidence>
<reference evidence="2 3" key="1">
    <citation type="submission" date="2024-06" db="EMBL/GenBank/DDBJ databases">
        <title>Genomic Encyclopedia of Type Strains, Phase V (KMG-V): Genome sequencing to study the core and pangenomes of soil and plant-associated prokaryotes.</title>
        <authorList>
            <person name="Whitman W."/>
        </authorList>
    </citation>
    <scope>NUCLEOTIDE SEQUENCE [LARGE SCALE GENOMIC DNA]</scope>
    <source>
        <strain evidence="2 3">NE40</strain>
    </source>
</reference>